<dbReference type="Proteomes" id="UP001159363">
    <property type="component" value="Chromosome 1"/>
</dbReference>
<reference evidence="2 3" key="1">
    <citation type="submission" date="2023-02" db="EMBL/GenBank/DDBJ databases">
        <title>LHISI_Scaffold_Assembly.</title>
        <authorList>
            <person name="Stuart O.P."/>
            <person name="Cleave R."/>
            <person name="Magrath M.J.L."/>
            <person name="Mikheyev A.S."/>
        </authorList>
    </citation>
    <scope>NUCLEOTIDE SEQUENCE [LARGE SCALE GENOMIC DNA]</scope>
    <source>
        <strain evidence="2">Daus_M_001</strain>
        <tissue evidence="2">Leg muscle</tissue>
    </source>
</reference>
<proteinExistence type="predicted"/>
<keyword evidence="3" id="KW-1185">Reference proteome</keyword>
<evidence type="ECO:0000313" key="2">
    <source>
        <dbReference type="EMBL" id="KAJ8895192.1"/>
    </source>
</evidence>
<evidence type="ECO:0000313" key="3">
    <source>
        <dbReference type="Proteomes" id="UP001159363"/>
    </source>
</evidence>
<evidence type="ECO:0000256" key="1">
    <source>
        <dbReference type="SAM" id="MobiDB-lite"/>
    </source>
</evidence>
<protein>
    <submittedName>
        <fullName evidence="2">Uncharacterized protein</fullName>
    </submittedName>
</protein>
<dbReference type="EMBL" id="JARBHB010000001">
    <property type="protein sequence ID" value="KAJ8895192.1"/>
    <property type="molecule type" value="Genomic_DNA"/>
</dbReference>
<sequence length="622" mass="69190">MVKLYEFNVKKLRKLYTISAYTRQKAKSKYRNRIRLERASQKQSIDTHKTPYDRVKRCRERKINIKASERVNVDVFTHDKRLCLQHSQTQFFFSPIGKLLRRAKLGGSVVVTNRPSGRPLRPLIDPSSSYALYKEFPPQLGLGHMTSCTQSQARILHAARRASCVEITFAAAPFSNTFQLCPCSSTCVAGRRVCGNGRGPAVYTSSPGTCIDVSNSGTELMMEPEVTSFYVTSRVRTYVKTTSRYPIELAEAMLPDLPVFDCRPCVGDTRLPRSGRVAWHARSAVLARTCTHIVKLLRYLWSDYSSPPRRTGSIPGEAAPGFSHVVIVSAYATGGRVFSGISRPPRPCILTLLHNYFVSPSSALNTSLLRTGQTSPLGDGVLDARGSLALIAPTLFNLIRVKQLQMGPLCCTLASHQGEPGSIPGRVTGFWQVGIVPDDAVGRWVFSGISRFPHPFISALLHTYFNHPPRLSRPRSVEWRRREVSMEQRLNEETGETGDPGENPSTNGIIRHDSHMRKSGSDREGGGGCPYNHRGQGTHELHDFYACLELNTAPVASRAEIPNNDTQEFDCQFSTHLLTAWSCDEGEVRYGVALERKGGGNGRTPRKPADPRHRIPTRENPE</sequence>
<name>A0ABQ9IFG1_9NEOP</name>
<comment type="caution">
    <text evidence="2">The sequence shown here is derived from an EMBL/GenBank/DDBJ whole genome shotgun (WGS) entry which is preliminary data.</text>
</comment>
<organism evidence="2 3">
    <name type="scientific">Dryococelus australis</name>
    <dbReference type="NCBI Taxonomy" id="614101"/>
    <lineage>
        <taxon>Eukaryota</taxon>
        <taxon>Metazoa</taxon>
        <taxon>Ecdysozoa</taxon>
        <taxon>Arthropoda</taxon>
        <taxon>Hexapoda</taxon>
        <taxon>Insecta</taxon>
        <taxon>Pterygota</taxon>
        <taxon>Neoptera</taxon>
        <taxon>Polyneoptera</taxon>
        <taxon>Phasmatodea</taxon>
        <taxon>Verophasmatodea</taxon>
        <taxon>Anareolatae</taxon>
        <taxon>Phasmatidae</taxon>
        <taxon>Eurycanthinae</taxon>
        <taxon>Dryococelus</taxon>
    </lineage>
</organism>
<gene>
    <name evidence="2" type="ORF">PR048_000517</name>
</gene>
<accession>A0ABQ9IFG1</accession>
<feature type="region of interest" description="Disordered" evidence="1">
    <location>
        <begin position="595"/>
        <end position="622"/>
    </location>
</feature>
<feature type="compositionally biased region" description="Basic and acidic residues" evidence="1">
    <location>
        <begin position="607"/>
        <end position="622"/>
    </location>
</feature>
<feature type="region of interest" description="Disordered" evidence="1">
    <location>
        <begin position="487"/>
        <end position="528"/>
    </location>
</feature>